<dbReference type="CDD" id="cd03469">
    <property type="entry name" value="Rieske_RO_Alpha_N"/>
    <property type="match status" value="1"/>
</dbReference>
<protein>
    <submittedName>
        <fullName evidence="8">Aromatic ring-hydroxylating dioxygenase subunit alpha</fullName>
    </submittedName>
</protein>
<organism evidence="8 9">
    <name type="scientific">Novosphingobium aquae</name>
    <dbReference type="NCBI Taxonomy" id="3133435"/>
    <lineage>
        <taxon>Bacteria</taxon>
        <taxon>Pseudomonadati</taxon>
        <taxon>Pseudomonadota</taxon>
        <taxon>Alphaproteobacteria</taxon>
        <taxon>Sphingomonadales</taxon>
        <taxon>Sphingomonadaceae</taxon>
        <taxon>Novosphingobium</taxon>
    </lineage>
</organism>
<evidence type="ECO:0000256" key="3">
    <source>
        <dbReference type="ARBA" id="ARBA00022723"/>
    </source>
</evidence>
<dbReference type="Proteomes" id="UP001379235">
    <property type="component" value="Unassembled WGS sequence"/>
</dbReference>
<keyword evidence="9" id="KW-1185">Reference proteome</keyword>
<dbReference type="PROSITE" id="PS51296">
    <property type="entry name" value="RIESKE"/>
    <property type="match status" value="1"/>
</dbReference>
<dbReference type="PANTHER" id="PTHR43756">
    <property type="entry name" value="CHOLINE MONOOXYGENASE, CHLOROPLASTIC"/>
    <property type="match status" value="1"/>
</dbReference>
<dbReference type="GO" id="GO:0051213">
    <property type="term" value="F:dioxygenase activity"/>
    <property type="evidence" value="ECO:0007669"/>
    <property type="project" value="UniProtKB-KW"/>
</dbReference>
<evidence type="ECO:0000313" key="9">
    <source>
        <dbReference type="Proteomes" id="UP001379235"/>
    </source>
</evidence>
<evidence type="ECO:0000256" key="6">
    <source>
        <dbReference type="ARBA" id="ARBA00023014"/>
    </source>
</evidence>
<dbReference type="InterPro" id="IPR015879">
    <property type="entry name" value="Ring_hydroxy_dOase_asu_C_dom"/>
</dbReference>
<keyword evidence="3" id="KW-0479">Metal-binding</keyword>
<comment type="caution">
    <text evidence="8">The sequence shown here is derived from an EMBL/GenBank/DDBJ whole genome shotgun (WGS) entry which is preliminary data.</text>
</comment>
<dbReference type="SUPFAM" id="SSF50022">
    <property type="entry name" value="ISP domain"/>
    <property type="match status" value="1"/>
</dbReference>
<reference evidence="8 9" key="1">
    <citation type="submission" date="2024-03" db="EMBL/GenBank/DDBJ databases">
        <authorList>
            <person name="Jo J.-H."/>
        </authorList>
    </citation>
    <scope>NUCLEOTIDE SEQUENCE [LARGE SCALE GENOMIC DNA]</scope>
    <source>
        <strain evidence="8 9">AS3R-12</strain>
    </source>
</reference>
<feature type="domain" description="Rieske" evidence="7">
    <location>
        <begin position="45"/>
        <end position="153"/>
    </location>
</feature>
<proteinExistence type="predicted"/>
<evidence type="ECO:0000256" key="4">
    <source>
        <dbReference type="ARBA" id="ARBA00023002"/>
    </source>
</evidence>
<dbReference type="PANTHER" id="PTHR43756:SF5">
    <property type="entry name" value="CHOLINE MONOOXYGENASE, CHLOROPLASTIC"/>
    <property type="match status" value="1"/>
</dbReference>
<dbReference type="Pfam" id="PF00848">
    <property type="entry name" value="Ring_hydroxyl_A"/>
    <property type="match status" value="1"/>
</dbReference>
<dbReference type="Gene3D" id="2.102.10.10">
    <property type="entry name" value="Rieske [2Fe-2S] iron-sulphur domain"/>
    <property type="match status" value="1"/>
</dbReference>
<keyword evidence="2" id="KW-0001">2Fe-2S</keyword>
<dbReference type="InterPro" id="IPR036922">
    <property type="entry name" value="Rieske_2Fe-2S_sf"/>
</dbReference>
<keyword evidence="5" id="KW-0408">Iron</keyword>
<dbReference type="RefSeq" id="WP_339969109.1">
    <property type="nucleotide sequence ID" value="NZ_JBBHJY010000010.1"/>
</dbReference>
<comment type="cofactor">
    <cofactor evidence="1">
        <name>Fe cation</name>
        <dbReference type="ChEBI" id="CHEBI:24875"/>
    </cofactor>
</comment>
<evidence type="ECO:0000256" key="2">
    <source>
        <dbReference type="ARBA" id="ARBA00022714"/>
    </source>
</evidence>
<evidence type="ECO:0000256" key="1">
    <source>
        <dbReference type="ARBA" id="ARBA00001962"/>
    </source>
</evidence>
<dbReference type="Gene3D" id="3.90.380.10">
    <property type="entry name" value="Naphthalene 1,2-dioxygenase Alpha Subunit, Chain A, domain 1"/>
    <property type="match status" value="1"/>
</dbReference>
<keyword evidence="4" id="KW-0560">Oxidoreductase</keyword>
<dbReference type="InterPro" id="IPR017941">
    <property type="entry name" value="Rieske_2Fe-2S"/>
</dbReference>
<dbReference type="EMBL" id="JBBHJY010000010">
    <property type="protein sequence ID" value="MEJ6011655.1"/>
    <property type="molecule type" value="Genomic_DNA"/>
</dbReference>
<evidence type="ECO:0000313" key="8">
    <source>
        <dbReference type="EMBL" id="MEJ6011655.1"/>
    </source>
</evidence>
<accession>A0ABU8SCF1</accession>
<evidence type="ECO:0000256" key="5">
    <source>
        <dbReference type="ARBA" id="ARBA00023004"/>
    </source>
</evidence>
<dbReference type="PRINTS" id="PR00090">
    <property type="entry name" value="RNGDIOXGNASE"/>
</dbReference>
<gene>
    <name evidence="8" type="ORF">WG900_17205</name>
</gene>
<name>A0ABU8SCF1_9SPHN</name>
<evidence type="ECO:0000259" key="7">
    <source>
        <dbReference type="PROSITE" id="PS51296"/>
    </source>
</evidence>
<keyword evidence="6" id="KW-0411">Iron-sulfur</keyword>
<sequence>MTAIATLTPVSEIDLAQFPWAIPTDRYVSPEIAQREREAIWMKCWQIAGRADELPNPGDWKRHQVLDQSFVIVRGKDGKLRGFVNACRHRGNILCDGAKGHTPKFTCPYHLWTYDLDGSLFAVARPDLVGPIDKAEHGLIEVPVDTAFGFIFLNPDAGAAPLAEYLTAEVTERLDAYKLGEMTPVGLDVREELDCNWKVVIDAFSEGYHIIGVHPELLKVIDLQAGNSRHGMFGDHGCAVSPFEVKDAANASLDEQVQAIRDLPSTFPTVAEVLPLFETMIAARRDGDGALVLGDGETVRTILQQATRQTLTAKGLDVSTLADDQMSDNQGWFLFPNFFMTIRAGEATTIMAWPHPSGDPGKCVWHVTAYMWLPEALRSQYRAQPVTVTERGTFPYFLALQQDYDQMPRQQAGLRNEGLTHLSLVREELSVARFHRVWNRWMGAG</sequence>
<dbReference type="InterPro" id="IPR001663">
    <property type="entry name" value="Rng_hydr_dOase-A"/>
</dbReference>
<dbReference type="SUPFAM" id="SSF55961">
    <property type="entry name" value="Bet v1-like"/>
    <property type="match status" value="1"/>
</dbReference>
<dbReference type="Pfam" id="PF00355">
    <property type="entry name" value="Rieske"/>
    <property type="match status" value="1"/>
</dbReference>
<keyword evidence="8" id="KW-0223">Dioxygenase</keyword>